<dbReference type="KEGG" id="brh:RBRH_00433"/>
<gene>
    <name evidence="1" type="ordered locus">RBRH_00433</name>
</gene>
<dbReference type="GO" id="GO:0016757">
    <property type="term" value="F:glycosyltransferase activity"/>
    <property type="evidence" value="ECO:0007669"/>
    <property type="project" value="UniProtKB-KW"/>
</dbReference>
<protein>
    <submittedName>
        <fullName evidence="1">Glycosyltransferase</fullName>
        <ecNumber evidence="1">2.4.1.-</ecNumber>
    </submittedName>
</protein>
<keyword evidence="1" id="KW-0614">Plasmid</keyword>
<dbReference type="EC" id="2.4.1.-" evidence="1"/>
<dbReference type="SUPFAM" id="SSF53756">
    <property type="entry name" value="UDP-Glycosyltransferase/glycogen phosphorylase"/>
    <property type="match status" value="1"/>
</dbReference>
<keyword evidence="1" id="KW-0328">Glycosyltransferase</keyword>
<dbReference type="Gene3D" id="3.40.50.2000">
    <property type="entry name" value="Glycogen Phosphorylase B"/>
    <property type="match status" value="1"/>
</dbReference>
<evidence type="ECO:0000313" key="1">
    <source>
        <dbReference type="EMBL" id="CBW76512.1"/>
    </source>
</evidence>
<dbReference type="HOGENOM" id="CLU_1999663_0_0_4"/>
<name>E5ATT8_MYCRK</name>
<reference evidence="1 2" key="1">
    <citation type="journal article" date="2011" name="J. Bacteriol.">
        <title>Complete genome sequence of Burkholderia rhizoxinica, an endosymbiont of Rhizopus microsporus.</title>
        <authorList>
            <person name="Lackner G."/>
            <person name="Moebius N."/>
            <person name="Partida-Martinez L."/>
            <person name="Hertweck C."/>
        </authorList>
    </citation>
    <scope>NUCLEOTIDE SEQUENCE [LARGE SCALE GENOMIC DNA]</scope>
    <source>
        <strain evidence="2">DSM 19002 / CIP 109453 / HKI 454</strain>
        <plasmid evidence="1 2">pBRH01</plasmid>
    </source>
</reference>
<sequence length="124" mass="13757">MRETAHAVVLPSICAENAPLSIVEAAMLGLPALVHDIGSLSTFGDEIRNKFKYHCDMVSYRATLDALIRHLGQPNRRYDVAEYHPQRYAQRLATVLRLKRSNEQPETTHTGSLVAADGDAFPVV</sequence>
<dbReference type="Proteomes" id="UP000007437">
    <property type="component" value="Plasmid pBRH01"/>
</dbReference>
<proteinExistence type="predicted"/>
<dbReference type="EMBL" id="FR687360">
    <property type="protein sequence ID" value="CBW76512.1"/>
    <property type="molecule type" value="Genomic_DNA"/>
</dbReference>
<evidence type="ECO:0000313" key="2">
    <source>
        <dbReference type="Proteomes" id="UP000007437"/>
    </source>
</evidence>
<organism evidence="1 2">
    <name type="scientific">Mycetohabitans rhizoxinica (strain DSM 19002 / CIP 109453 / HKI 454)</name>
    <name type="common">Paraburkholderia rhizoxinica</name>
    <dbReference type="NCBI Taxonomy" id="882378"/>
    <lineage>
        <taxon>Bacteria</taxon>
        <taxon>Pseudomonadati</taxon>
        <taxon>Pseudomonadota</taxon>
        <taxon>Betaproteobacteria</taxon>
        <taxon>Burkholderiales</taxon>
        <taxon>Burkholderiaceae</taxon>
        <taxon>Mycetohabitans</taxon>
    </lineage>
</organism>
<dbReference type="CAZy" id="GT4">
    <property type="family name" value="Glycosyltransferase Family 4"/>
</dbReference>
<dbReference type="AlphaFoldDB" id="E5ATT8"/>
<accession>E5ATT8</accession>
<geneLocation type="plasmid" evidence="1 2">
    <name>pBRH01</name>
</geneLocation>
<keyword evidence="1" id="KW-0808">Transferase</keyword>